<reference evidence="1 2" key="1">
    <citation type="submission" date="2020-06" db="EMBL/GenBank/DDBJ databases">
        <authorList>
            <person name="Criscuolo A."/>
        </authorList>
    </citation>
    <scope>NUCLEOTIDE SEQUENCE [LARGE SCALE GENOMIC DNA]</scope>
    <source>
        <strain evidence="2">CIP 111411</strain>
    </source>
</reference>
<dbReference type="Proteomes" id="UP000530060">
    <property type="component" value="Unassembled WGS sequence"/>
</dbReference>
<dbReference type="RefSeq" id="WP_180909552.1">
    <property type="nucleotide sequence ID" value="NZ_CAIJDP010000078.1"/>
</dbReference>
<dbReference type="EMBL" id="CAIJDP010000078">
    <property type="protein sequence ID" value="CAD0006232.1"/>
    <property type="molecule type" value="Genomic_DNA"/>
</dbReference>
<keyword evidence="2" id="KW-1185">Reference proteome</keyword>
<evidence type="ECO:0000313" key="1">
    <source>
        <dbReference type="EMBL" id="CAD0006232.1"/>
    </source>
</evidence>
<protein>
    <submittedName>
        <fullName evidence="1">Uncharacterized protein</fullName>
    </submittedName>
</protein>
<dbReference type="AlphaFoldDB" id="A0A6V6Z5M9"/>
<organism evidence="1 2">
    <name type="scientific">Flavobacterium salmonis</name>
    <dbReference type="NCBI Taxonomy" id="2654844"/>
    <lineage>
        <taxon>Bacteria</taxon>
        <taxon>Pseudomonadati</taxon>
        <taxon>Bacteroidota</taxon>
        <taxon>Flavobacteriia</taxon>
        <taxon>Flavobacteriales</taxon>
        <taxon>Flavobacteriaceae</taxon>
        <taxon>Flavobacterium</taxon>
    </lineage>
</organism>
<proteinExistence type="predicted"/>
<comment type="caution">
    <text evidence="1">The sequence shown here is derived from an EMBL/GenBank/DDBJ whole genome shotgun (WGS) entry which is preliminary data.</text>
</comment>
<evidence type="ECO:0000313" key="2">
    <source>
        <dbReference type="Proteomes" id="UP000530060"/>
    </source>
</evidence>
<sequence>MRKILLLMIMVSNFVFSQNKDYYTLEKKGNKYPKIVRYVFLNNGDKIIQDRNIIFFNIKNQRFKYIKNYHKTDTCSFSSLKKIKIITIDQLIKDEYKEHLKRTKENNLKIPAPLNHYNSKVFIIEKVSSEKIIKYEVEWIYSID</sequence>
<name>A0A6V6Z5M9_9FLAO</name>
<accession>A0A6V6Z5M9</accession>
<gene>
    <name evidence="1" type="ORF">FLAT13_03187</name>
</gene>